<dbReference type="Ensembl" id="ENSPPAT00000038552.1">
    <property type="protein sequence ID" value="ENSPPAP00000015859.1"/>
    <property type="gene ID" value="ENSPPAG00000031043.1"/>
</dbReference>
<evidence type="ECO:0000313" key="8">
    <source>
        <dbReference type="Ensembl" id="ENSPPAP00000015859.1"/>
    </source>
</evidence>
<evidence type="ECO:0000256" key="7">
    <source>
        <dbReference type="SAM" id="Phobius"/>
    </source>
</evidence>
<evidence type="ECO:0000313" key="9">
    <source>
        <dbReference type="Proteomes" id="UP000240080"/>
    </source>
</evidence>
<feature type="active site" description="Proton acceptor" evidence="5">
    <location>
        <position position="224"/>
    </location>
</feature>
<keyword evidence="7" id="KW-0472">Membrane</keyword>
<dbReference type="PANTHER" id="PTHR11782:SF99">
    <property type="entry name" value="ECTONUCLEOSIDE TRIPHOSPHATE DIPHOSPHOHYDROLASE 6"/>
    <property type="match status" value="1"/>
</dbReference>
<dbReference type="InterPro" id="IPR000407">
    <property type="entry name" value="GDA1_CD39_NTPase"/>
</dbReference>
<accession>A0A2R9ALJ3</accession>
<dbReference type="Bgee" id="ENSPPAG00000031043">
    <property type="expression patterns" value="Expressed in cerebellum and 6 other cell types or tissues"/>
</dbReference>
<evidence type="ECO:0000256" key="4">
    <source>
        <dbReference type="ARBA" id="ARBA00038863"/>
    </source>
</evidence>
<reference evidence="8" key="3">
    <citation type="submission" date="2025-09" db="UniProtKB">
        <authorList>
            <consortium name="Ensembl"/>
        </authorList>
    </citation>
    <scope>IDENTIFICATION</scope>
</reference>
<dbReference type="GeneTree" id="ENSGT01150000286963"/>
<reference evidence="8 9" key="1">
    <citation type="journal article" date="2012" name="Nature">
        <title>The bonobo genome compared with the chimpanzee and human genomes.</title>
        <authorList>
            <person name="Prufer K."/>
            <person name="Munch K."/>
            <person name="Hellmann I."/>
            <person name="Akagi K."/>
            <person name="Miller J.R."/>
            <person name="Walenz B."/>
            <person name="Koren S."/>
            <person name="Sutton G."/>
            <person name="Kodira C."/>
            <person name="Winer R."/>
            <person name="Knight J.R."/>
            <person name="Mullikin J.C."/>
            <person name="Meader S.J."/>
            <person name="Ponting C.P."/>
            <person name="Lunter G."/>
            <person name="Higashino S."/>
            <person name="Hobolth A."/>
            <person name="Dutheil J."/>
            <person name="Karakoc E."/>
            <person name="Alkan C."/>
            <person name="Sajjadian S."/>
            <person name="Catacchio C.R."/>
            <person name="Ventura M."/>
            <person name="Marques-Bonet T."/>
            <person name="Eichler E.E."/>
            <person name="Andre C."/>
            <person name="Atencia R."/>
            <person name="Mugisha L."/>
            <person name="Junhold J."/>
            <person name="Patterson N."/>
            <person name="Siebauer M."/>
            <person name="Good J.M."/>
            <person name="Fischer A."/>
            <person name="Ptak S.E."/>
            <person name="Lachmann M."/>
            <person name="Symer D.E."/>
            <person name="Mailund T."/>
            <person name="Schierup M.H."/>
            <person name="Andres A.M."/>
            <person name="Kelso J."/>
            <person name="Paabo S."/>
        </authorList>
    </citation>
    <scope>NUCLEOTIDE SEQUENCE [LARGE SCALE GENOMIC DNA]</scope>
</reference>
<gene>
    <name evidence="8" type="primary">ENTPD6</name>
</gene>
<keyword evidence="3" id="KW-0378">Hydrolase</keyword>
<evidence type="ECO:0000256" key="5">
    <source>
        <dbReference type="PIRSR" id="PIRSR600407-1"/>
    </source>
</evidence>
<feature type="compositionally biased region" description="Basic and acidic residues" evidence="6">
    <location>
        <begin position="1"/>
        <end position="11"/>
    </location>
</feature>
<dbReference type="Gene3D" id="3.30.420.150">
    <property type="entry name" value="Exopolyphosphatase. Domain 2"/>
    <property type="match status" value="1"/>
</dbReference>
<comment type="cofactor">
    <cofactor evidence="1">
        <name>Mg(2+)</name>
        <dbReference type="ChEBI" id="CHEBI:18420"/>
    </cofactor>
</comment>
<protein>
    <recommendedName>
        <fullName evidence="4">nucleoside diphosphate phosphatase</fullName>
        <ecNumber evidence="4">3.6.1.6</ecNumber>
    </recommendedName>
</protein>
<dbReference type="Gene3D" id="3.30.420.40">
    <property type="match status" value="1"/>
</dbReference>
<dbReference type="EMBL" id="AJFE02014011">
    <property type="status" value="NOT_ANNOTATED_CDS"/>
    <property type="molecule type" value="Genomic_DNA"/>
</dbReference>
<dbReference type="GO" id="GO:0005794">
    <property type="term" value="C:Golgi apparatus"/>
    <property type="evidence" value="ECO:0007669"/>
    <property type="project" value="TreeGrafter"/>
</dbReference>
<comment type="similarity">
    <text evidence="2">Belongs to the GDA1/CD39 NTPase family.</text>
</comment>
<keyword evidence="9" id="KW-1185">Reference proteome</keyword>
<dbReference type="Pfam" id="PF01150">
    <property type="entry name" value="GDA1_CD39"/>
    <property type="match status" value="2"/>
</dbReference>
<dbReference type="EC" id="3.6.1.6" evidence="4"/>
<sequence length="465" mass="51609">MKKGIRYETSRKTSYSFQQPQHGPWQTRMRKISNHGSLRVAKVAYPLGLCVGVFIYVAYIKWHRATATQAFFSITRAAPGARWGQQAHSPLGTAADGHEVFYGIMFDAGSTGTRVHVFQFTRPPRETPTLTHETFKALKPGLSAYADDVEKSAQGIQELLDVAKQDIPFDFWKATPLVLKATAGLRLLPGEKAQKLLQKVKEVFKASPFLVGDDCVSIMNGTDEGKWLEENFLERPAGNIVTLVLLQGTLQASPPGYLTALRMFNRTYKLYSYSYLGLGLMSARLAILGGVEGQPAKDGKELVSPCLSPSFKGEWEHAEVTYRVSGQKAVASLHELCAARVSEVLQNRVHRTEEVKHVDFYAFSYYYDLAAGVGLIDAEKGGSLVVGDFEIAAKYVCRTLETQPQSSPFACMDLTYVSLLLQEFGFPRSKVLKLTRKIDNVETSWALGAIFHYIDSLNRQKSPAS</sequence>
<name>A0A2R9ALJ3_PANPA</name>
<evidence type="ECO:0000256" key="3">
    <source>
        <dbReference type="ARBA" id="ARBA00022801"/>
    </source>
</evidence>
<feature type="compositionally biased region" description="Polar residues" evidence="6">
    <location>
        <begin position="12"/>
        <end position="21"/>
    </location>
</feature>
<dbReference type="Proteomes" id="UP000240080">
    <property type="component" value="Chromosome 20"/>
</dbReference>
<feature type="region of interest" description="Disordered" evidence="6">
    <location>
        <begin position="1"/>
        <end position="22"/>
    </location>
</feature>
<keyword evidence="7" id="KW-0812">Transmembrane</keyword>
<reference evidence="8" key="2">
    <citation type="submission" date="2025-08" db="UniProtKB">
        <authorList>
            <consortium name="Ensembl"/>
        </authorList>
    </citation>
    <scope>IDENTIFICATION</scope>
</reference>
<dbReference type="AlphaFoldDB" id="A0A2R9ALJ3"/>
<dbReference type="PANTHER" id="PTHR11782">
    <property type="entry name" value="ADENOSINE/GUANOSINE DIPHOSPHATASE"/>
    <property type="match status" value="1"/>
</dbReference>
<evidence type="ECO:0000256" key="1">
    <source>
        <dbReference type="ARBA" id="ARBA00001946"/>
    </source>
</evidence>
<dbReference type="FunFam" id="3.30.420.40:FF:000052">
    <property type="entry name" value="Ectonucleoside triphosphate diphosphohydrolase 5"/>
    <property type="match status" value="1"/>
</dbReference>
<organism evidence="8 9">
    <name type="scientific">Pan paniscus</name>
    <name type="common">Pygmy chimpanzee</name>
    <name type="synonym">Bonobo</name>
    <dbReference type="NCBI Taxonomy" id="9597"/>
    <lineage>
        <taxon>Eukaryota</taxon>
        <taxon>Metazoa</taxon>
        <taxon>Chordata</taxon>
        <taxon>Craniata</taxon>
        <taxon>Vertebrata</taxon>
        <taxon>Euteleostomi</taxon>
        <taxon>Mammalia</taxon>
        <taxon>Eutheria</taxon>
        <taxon>Euarchontoglires</taxon>
        <taxon>Primates</taxon>
        <taxon>Haplorrhini</taxon>
        <taxon>Catarrhini</taxon>
        <taxon>Hominidae</taxon>
        <taxon>Pan</taxon>
    </lineage>
</organism>
<feature type="transmembrane region" description="Helical" evidence="7">
    <location>
        <begin position="38"/>
        <end position="59"/>
    </location>
</feature>
<evidence type="ECO:0000256" key="6">
    <source>
        <dbReference type="SAM" id="MobiDB-lite"/>
    </source>
</evidence>
<evidence type="ECO:0000256" key="2">
    <source>
        <dbReference type="ARBA" id="ARBA00009283"/>
    </source>
</evidence>
<dbReference type="GO" id="GO:0017110">
    <property type="term" value="F:nucleoside diphosphate phosphatase activity"/>
    <property type="evidence" value="ECO:0007669"/>
    <property type="project" value="UniProtKB-EC"/>
</dbReference>
<keyword evidence="7" id="KW-1133">Transmembrane helix</keyword>
<proteinExistence type="inferred from homology"/>